<accession>L9JKM9</accession>
<keyword evidence="2" id="KW-1185">Reference proteome</keyword>
<proteinExistence type="predicted"/>
<organism evidence="1 2">
    <name type="scientific">Tupaia chinensis</name>
    <name type="common">Chinese tree shrew</name>
    <name type="synonym">Tupaia belangeri chinensis</name>
    <dbReference type="NCBI Taxonomy" id="246437"/>
    <lineage>
        <taxon>Eukaryota</taxon>
        <taxon>Metazoa</taxon>
        <taxon>Chordata</taxon>
        <taxon>Craniata</taxon>
        <taxon>Vertebrata</taxon>
        <taxon>Euteleostomi</taxon>
        <taxon>Mammalia</taxon>
        <taxon>Eutheria</taxon>
        <taxon>Euarchontoglires</taxon>
        <taxon>Scandentia</taxon>
        <taxon>Tupaiidae</taxon>
        <taxon>Tupaia</taxon>
    </lineage>
</organism>
<evidence type="ECO:0000313" key="2">
    <source>
        <dbReference type="Proteomes" id="UP000011518"/>
    </source>
</evidence>
<dbReference type="SUPFAM" id="SSF53448">
    <property type="entry name" value="Nucleotide-diphospho-sugar transferases"/>
    <property type="match status" value="1"/>
</dbReference>
<sequence length="405" mass="44634">MELLAGKERKPGPVDCVEVGRVSPKRAWVALAPGQRHVAVALEEQGMSLPSELVVGGAVGPMSLVTFAVAFAALATAAATVTSRRHHRLHVTTTAVWCSCPRGRGLHHAPDMLHLSSAAPDIEDPGVSAVPERQAGYRIGRHPHFGLWNAASLSAEAQVPSHLTAALCQSSNPDFCACPLSPQVASEPLAVYQTRALPDGGAGSLQSSSCVPTLPSQQSILKERSFCKSGGTEILRIIQLDLDLKYKTNIRELFEEFDNFLPAAVIGIAREMQPVYRHTFWQFRHENPKTRVGGPPPEGLPGFNSGFNLEAMRQSSLYGRLLEPAKVQQLADKYHFRGHLGDQDFFTMIGMEHPELFHVLDCTWNRQLCTWWRDHGYSDIFEAYFRCEGHVKIYHGNCNTPIPED</sequence>
<dbReference type="Gene3D" id="3.90.550.10">
    <property type="entry name" value="Spore Coat Polysaccharide Biosynthesis Protein SpsA, Chain A"/>
    <property type="match status" value="1"/>
</dbReference>
<dbReference type="PANTHER" id="PTHR46612:SF1">
    <property type="entry name" value="XYLOSIDE XYLOSYLTRANSFERASE 1"/>
    <property type="match status" value="1"/>
</dbReference>
<dbReference type="PANTHER" id="PTHR46612">
    <property type="entry name" value="XYLOSIDE XYLOSYLTRANSFERASE 1"/>
    <property type="match status" value="1"/>
</dbReference>
<reference evidence="2" key="2">
    <citation type="journal article" date="2013" name="Nat. Commun.">
        <title>Genome of the Chinese tree shrew.</title>
        <authorList>
            <person name="Fan Y."/>
            <person name="Huang Z.Y."/>
            <person name="Cao C.C."/>
            <person name="Chen C.S."/>
            <person name="Chen Y.X."/>
            <person name="Fan D.D."/>
            <person name="He J."/>
            <person name="Hou H.L."/>
            <person name="Hu L."/>
            <person name="Hu X.T."/>
            <person name="Jiang X.T."/>
            <person name="Lai R."/>
            <person name="Lang Y.S."/>
            <person name="Liang B."/>
            <person name="Liao S.G."/>
            <person name="Mu D."/>
            <person name="Ma Y.Y."/>
            <person name="Niu Y.Y."/>
            <person name="Sun X.Q."/>
            <person name="Xia J.Q."/>
            <person name="Xiao J."/>
            <person name="Xiong Z.Q."/>
            <person name="Xu L."/>
            <person name="Yang L."/>
            <person name="Zhang Y."/>
            <person name="Zhao W."/>
            <person name="Zhao X.D."/>
            <person name="Zheng Y.T."/>
            <person name="Zhou J.M."/>
            <person name="Zhu Y.B."/>
            <person name="Zhang G.J."/>
            <person name="Wang J."/>
            <person name="Yao Y.G."/>
        </authorList>
    </citation>
    <scope>NUCLEOTIDE SEQUENCE [LARGE SCALE GENOMIC DNA]</scope>
</reference>
<dbReference type="GO" id="GO:0005789">
    <property type="term" value="C:endoplasmic reticulum membrane"/>
    <property type="evidence" value="ECO:0007669"/>
    <property type="project" value="TreeGrafter"/>
</dbReference>
<dbReference type="GO" id="GO:0016266">
    <property type="term" value="P:protein O-linked glycosylation via N-acetyl-galactosamine"/>
    <property type="evidence" value="ECO:0007669"/>
    <property type="project" value="TreeGrafter"/>
</dbReference>
<reference evidence="2" key="1">
    <citation type="submission" date="2012-07" db="EMBL/GenBank/DDBJ databases">
        <title>Genome of the Chinese tree shrew, a rising model animal genetically related to primates.</title>
        <authorList>
            <person name="Zhang G."/>
            <person name="Fan Y."/>
            <person name="Yao Y."/>
            <person name="Huang Z."/>
        </authorList>
    </citation>
    <scope>NUCLEOTIDE SEQUENCE [LARGE SCALE GENOMIC DNA]</scope>
</reference>
<dbReference type="InterPro" id="IPR042465">
    <property type="entry name" value="XXLT1"/>
</dbReference>
<dbReference type="GO" id="GO:0140560">
    <property type="term" value="F:xylosyl alpha-1,3-xylosyltransferase activity"/>
    <property type="evidence" value="ECO:0007669"/>
    <property type="project" value="TreeGrafter"/>
</dbReference>
<dbReference type="AlphaFoldDB" id="L9JKM9"/>
<dbReference type="EMBL" id="KB320975">
    <property type="protein sequence ID" value="ELW50928.1"/>
    <property type="molecule type" value="Genomic_DNA"/>
</dbReference>
<dbReference type="eggNOG" id="KOG3765">
    <property type="taxonomic scope" value="Eukaryota"/>
</dbReference>
<name>L9JKM9_TUPCH</name>
<dbReference type="InterPro" id="IPR029044">
    <property type="entry name" value="Nucleotide-diphossugar_trans"/>
</dbReference>
<dbReference type="InParanoid" id="L9JKM9"/>
<gene>
    <name evidence="1" type="ORF">TREES_T100021730</name>
</gene>
<dbReference type="STRING" id="246437.L9JKM9"/>
<protein>
    <recommendedName>
        <fullName evidence="3">Xyloside xylosyltransferase 1</fullName>
    </recommendedName>
</protein>
<evidence type="ECO:0008006" key="3">
    <source>
        <dbReference type="Google" id="ProtNLM"/>
    </source>
</evidence>
<evidence type="ECO:0000313" key="1">
    <source>
        <dbReference type="EMBL" id="ELW50928.1"/>
    </source>
</evidence>
<dbReference type="Proteomes" id="UP000011518">
    <property type="component" value="Unassembled WGS sequence"/>
</dbReference>